<evidence type="ECO:0000256" key="8">
    <source>
        <dbReference type="ARBA" id="ARBA00022960"/>
    </source>
</evidence>
<dbReference type="SUPFAM" id="SSF56519">
    <property type="entry name" value="Penicillin binding protein dimerisation domain"/>
    <property type="match status" value="1"/>
</dbReference>
<reference evidence="17 18" key="1">
    <citation type="submission" date="2020-09" db="EMBL/GenBank/DDBJ databases">
        <title>Draft Genome Sequences of Oil-Oxidizing Bacteria Halomonas titanicae, Marinobacter lutaoensis, and Virgibacillus halodenitrificans Isolated from Highly Saline Environments.</title>
        <authorList>
            <person name="Grouzdev D.S."/>
            <person name="Sokolova D.S."/>
            <person name="Semenova E.M."/>
            <person name="Borzenkov I.A."/>
            <person name="Bidzhieva S.K."/>
            <person name="Poltaraus A.B."/>
            <person name="Nazina T.N."/>
        </authorList>
    </citation>
    <scope>NUCLEOTIDE SEQUENCE [LARGE SCALE GENOMIC DNA]</scope>
    <source>
        <strain evidence="17 18">VKM B-3472D</strain>
    </source>
</reference>
<accession>A0ABR7VLL5</accession>
<keyword evidence="10 14" id="KW-1133">Transmembrane helix</keyword>
<comment type="subcellular location">
    <subcellularLocation>
        <location evidence="2">Cell membrane</location>
    </subcellularLocation>
    <subcellularLocation>
        <location evidence="1">Membrane</location>
        <topology evidence="1">Single-pass membrane protein</topology>
    </subcellularLocation>
</comment>
<keyword evidence="12" id="KW-0961">Cell wall biogenesis/degradation</keyword>
<dbReference type="InterPro" id="IPR012338">
    <property type="entry name" value="Beta-lactam/transpept-like"/>
</dbReference>
<dbReference type="RefSeq" id="WP_189778010.1">
    <property type="nucleotide sequence ID" value="NZ_JACWEZ010000004.1"/>
</dbReference>
<proteinExistence type="inferred from homology"/>
<feature type="domain" description="Penicillin-binding protein dimerisation" evidence="16">
    <location>
        <begin position="57"/>
        <end position="297"/>
    </location>
</feature>
<dbReference type="InterPro" id="IPR005311">
    <property type="entry name" value="PBP_dimer"/>
</dbReference>
<evidence type="ECO:0000256" key="14">
    <source>
        <dbReference type="SAM" id="Phobius"/>
    </source>
</evidence>
<evidence type="ECO:0000256" key="3">
    <source>
        <dbReference type="ARBA" id="ARBA00004752"/>
    </source>
</evidence>
<evidence type="ECO:0000259" key="16">
    <source>
        <dbReference type="Pfam" id="PF03717"/>
    </source>
</evidence>
<dbReference type="Gene3D" id="1.10.10.1230">
    <property type="entry name" value="Penicillin-binding protein, N-terminal non-catalytic domain, head sub-domain"/>
    <property type="match status" value="1"/>
</dbReference>
<dbReference type="Proteomes" id="UP000621631">
    <property type="component" value="Unassembled WGS sequence"/>
</dbReference>
<dbReference type="InterPro" id="IPR001460">
    <property type="entry name" value="PCN-bd_Tpept"/>
</dbReference>
<evidence type="ECO:0000256" key="1">
    <source>
        <dbReference type="ARBA" id="ARBA00004167"/>
    </source>
</evidence>
<keyword evidence="7 14" id="KW-0812">Transmembrane</keyword>
<keyword evidence="11 14" id="KW-0472">Membrane</keyword>
<gene>
    <name evidence="17" type="ORF">IC602_09310</name>
</gene>
<dbReference type="SUPFAM" id="SSF56601">
    <property type="entry name" value="beta-lactamase/transpeptidase-like"/>
    <property type="match status" value="1"/>
</dbReference>
<dbReference type="Pfam" id="PF00905">
    <property type="entry name" value="Transpeptidase"/>
    <property type="match status" value="1"/>
</dbReference>
<comment type="pathway">
    <text evidence="3">Cell wall biogenesis; peptidoglycan biosynthesis.</text>
</comment>
<dbReference type="Gene3D" id="3.90.1310.10">
    <property type="entry name" value="Penicillin-binding protein 2a (Domain 2)"/>
    <property type="match status" value="1"/>
</dbReference>
<evidence type="ECO:0000256" key="9">
    <source>
        <dbReference type="ARBA" id="ARBA00022984"/>
    </source>
</evidence>
<keyword evidence="8" id="KW-0133">Cell shape</keyword>
<keyword evidence="18" id="KW-1185">Reference proteome</keyword>
<dbReference type="PANTHER" id="PTHR30627">
    <property type="entry name" value="PEPTIDOGLYCAN D,D-TRANSPEPTIDASE"/>
    <property type="match status" value="1"/>
</dbReference>
<dbReference type="InterPro" id="IPR050515">
    <property type="entry name" value="Beta-lactam/transpept"/>
</dbReference>
<dbReference type="Gene3D" id="3.40.710.10">
    <property type="entry name" value="DD-peptidase/beta-lactamase superfamily"/>
    <property type="match status" value="1"/>
</dbReference>
<evidence type="ECO:0000259" key="15">
    <source>
        <dbReference type="Pfam" id="PF00905"/>
    </source>
</evidence>
<evidence type="ECO:0000256" key="6">
    <source>
        <dbReference type="ARBA" id="ARBA00022475"/>
    </source>
</evidence>
<comment type="similarity">
    <text evidence="4">Belongs to the transpeptidase family.</text>
</comment>
<evidence type="ECO:0000256" key="12">
    <source>
        <dbReference type="ARBA" id="ARBA00023316"/>
    </source>
</evidence>
<sequence length="691" mass="78939">MARKRKKKEQLPFRINILFFVIFLLFSVLILQLGVVQILNGEEFQKEIERTVKDTTKIPVPRGKIYDSNYDVIVDNKPLYSITYTPAKGVQAEDRLEVAQKLAELISMDSEDYLDSITERNKKEYWYLLNKKKADKRLSEEEAADMSNSEQYKTILDRITKEEISDFSKQELEVIAIKKELDKAYSLTPQIIKNEDVTPEEYARVAEHLDKLPGVNATTDWNREYPYKDTFSSLLGSITSQEQGIPADKEQYYLTRGYSRNDRVGRSGLEEYYEDLLRGRKEQIQYTTTKNGQVIDSETVVEGERGKDLILTVDMEFQKEVDKIVREELKTAKNKHWAANRYMDDALAVVMNPKTGEILAVSGQHYNDEKKEYENNSFRALYDAHLPGSTVKGATVLAGYESGVISPGQSFYDRPIDIAGTPTKGSYGQLGLVDDYEALKRSSNVYMFYIALKMGGENRYPFPNGSKAAFNSEGFQQMRNYFQQFGLGVKTGVDYPYESTGYEGDEFGPGLLMDYAIGQYDSFTTLQLAQYVSTIANDGYRVRPHFLKEVRNPSETERELGSVVRSEETEVLNRIQMKDSYIDRVQEGFRRVYQETRGTAAGYFKGKDYNPAGKTGTAESEVYEDGVKYDTENHSLIGYAPVDDPEVAFAVIAPNSGKVKSLHPLSKLIGQRIMDTYFDLKEERDKEEMKE</sequence>
<evidence type="ECO:0000256" key="11">
    <source>
        <dbReference type="ARBA" id="ARBA00023136"/>
    </source>
</evidence>
<dbReference type="EMBL" id="JACWEZ010000004">
    <property type="protein sequence ID" value="MBD1222809.1"/>
    <property type="molecule type" value="Genomic_DNA"/>
</dbReference>
<evidence type="ECO:0000256" key="7">
    <source>
        <dbReference type="ARBA" id="ARBA00022692"/>
    </source>
</evidence>
<dbReference type="EC" id="3.4.16.4" evidence="5"/>
<feature type="domain" description="Penicillin-binding protein transpeptidase" evidence="15">
    <location>
        <begin position="347"/>
        <end position="657"/>
    </location>
</feature>
<organism evidence="17 18">
    <name type="scientific">Virgibacillus halodenitrificans</name>
    <name type="common">Bacillus halodenitrificans</name>
    <dbReference type="NCBI Taxonomy" id="1482"/>
    <lineage>
        <taxon>Bacteria</taxon>
        <taxon>Bacillati</taxon>
        <taxon>Bacillota</taxon>
        <taxon>Bacilli</taxon>
        <taxon>Bacillales</taxon>
        <taxon>Bacillaceae</taxon>
        <taxon>Virgibacillus</taxon>
    </lineage>
</organism>
<feature type="transmembrane region" description="Helical" evidence="14">
    <location>
        <begin position="12"/>
        <end position="35"/>
    </location>
</feature>
<comment type="caution">
    <text evidence="17">The sequence shown here is derived from an EMBL/GenBank/DDBJ whole genome shotgun (WGS) entry which is preliminary data.</text>
</comment>
<evidence type="ECO:0000313" key="18">
    <source>
        <dbReference type="Proteomes" id="UP000621631"/>
    </source>
</evidence>
<dbReference type="Pfam" id="PF03717">
    <property type="entry name" value="PBP_dimer"/>
    <property type="match status" value="1"/>
</dbReference>
<comment type="catalytic activity">
    <reaction evidence="13">
        <text>Preferential cleavage: (Ac)2-L-Lys-D-Ala-|-D-Ala. Also transpeptidation of peptidyl-alanyl moieties that are N-acyl substituents of D-alanine.</text>
        <dbReference type="EC" id="3.4.16.4"/>
    </reaction>
</comment>
<keyword evidence="6" id="KW-1003">Cell membrane</keyword>
<evidence type="ECO:0000256" key="2">
    <source>
        <dbReference type="ARBA" id="ARBA00004236"/>
    </source>
</evidence>
<name>A0ABR7VLL5_VIRHA</name>
<protein>
    <recommendedName>
        <fullName evidence="5">serine-type D-Ala-D-Ala carboxypeptidase</fullName>
        <ecNumber evidence="5">3.4.16.4</ecNumber>
    </recommendedName>
</protein>
<evidence type="ECO:0000313" key="17">
    <source>
        <dbReference type="EMBL" id="MBD1222809.1"/>
    </source>
</evidence>
<evidence type="ECO:0000256" key="5">
    <source>
        <dbReference type="ARBA" id="ARBA00012448"/>
    </source>
</evidence>
<keyword evidence="9" id="KW-0573">Peptidoglycan synthesis</keyword>
<evidence type="ECO:0000256" key="4">
    <source>
        <dbReference type="ARBA" id="ARBA00007171"/>
    </source>
</evidence>
<evidence type="ECO:0000256" key="13">
    <source>
        <dbReference type="ARBA" id="ARBA00034000"/>
    </source>
</evidence>
<evidence type="ECO:0000256" key="10">
    <source>
        <dbReference type="ARBA" id="ARBA00022989"/>
    </source>
</evidence>
<dbReference type="InterPro" id="IPR036138">
    <property type="entry name" value="PBP_dimer_sf"/>
</dbReference>
<dbReference type="PANTHER" id="PTHR30627:SF2">
    <property type="entry name" value="PEPTIDOGLYCAN D,D-TRANSPEPTIDASE MRDA"/>
    <property type="match status" value="1"/>
</dbReference>